<gene>
    <name evidence="1" type="ORF">WKI47_02250</name>
</gene>
<organism evidence="1 2">
    <name type="scientific">Saccharibacillus sacchari</name>
    <dbReference type="NCBI Taxonomy" id="456493"/>
    <lineage>
        <taxon>Bacteria</taxon>
        <taxon>Bacillati</taxon>
        <taxon>Bacillota</taxon>
        <taxon>Bacilli</taxon>
        <taxon>Bacillales</taxon>
        <taxon>Paenibacillaceae</taxon>
        <taxon>Saccharibacillus</taxon>
    </lineage>
</organism>
<evidence type="ECO:0000313" key="2">
    <source>
        <dbReference type="Proteomes" id="UP001380953"/>
    </source>
</evidence>
<protein>
    <submittedName>
        <fullName evidence="1">Uncharacterized protein</fullName>
    </submittedName>
</protein>
<dbReference type="Proteomes" id="UP001380953">
    <property type="component" value="Unassembled WGS sequence"/>
</dbReference>
<sequence length="199" mass="22501">MPYARPVLRVEPYGERPEWLNASTDVNDCIPLSALANEREVELFLYTLLGASQLELRPTPDEMLGAFMELDEEDGITLSGGIAFYQDENRRIMPGCCAGVEQIPEIIEDVANRQSPWLGHDPWPTIAYEGDQAYIWPDHISATEKPIVYPYEELLQSVYRCATELEGFIDGPLYTWLVARTPDLAGAVSERLKRLLLQV</sequence>
<reference evidence="1" key="1">
    <citation type="submission" date="2024-03" db="EMBL/GenBank/DDBJ databases">
        <title>Whole genome sequecning of epiphytes from Marcgravia umbellata leaves.</title>
        <authorList>
            <person name="Kumar G."/>
            <person name="Savka M.A."/>
        </authorList>
    </citation>
    <scope>NUCLEOTIDE SEQUENCE</scope>
    <source>
        <strain evidence="1">RIT_BL5</strain>
    </source>
</reference>
<dbReference type="EMBL" id="JBBKAR010000004">
    <property type="protein sequence ID" value="MEJ8302732.1"/>
    <property type="molecule type" value="Genomic_DNA"/>
</dbReference>
<name>A0ACC6P7A6_9BACL</name>
<evidence type="ECO:0000313" key="1">
    <source>
        <dbReference type="EMBL" id="MEJ8302732.1"/>
    </source>
</evidence>
<accession>A0ACC6P7A6</accession>
<comment type="caution">
    <text evidence="1">The sequence shown here is derived from an EMBL/GenBank/DDBJ whole genome shotgun (WGS) entry which is preliminary data.</text>
</comment>
<proteinExistence type="predicted"/>
<keyword evidence="2" id="KW-1185">Reference proteome</keyword>